<name>A0A4P7D9L5_9BURK</name>
<sequence>MSRAGIDPAQEDKAREGMRTGAKLGFQSVFLDRARCARGIPPALLFGNYVPRGGALHPGKYVRWLRRVALRPGVTIYENTSLLSYTEGPLIKGQTPRQCERPDSDAGHQRLYLSTRPACGRGRAVAYLGDRD</sequence>
<dbReference type="Pfam" id="PF01266">
    <property type="entry name" value="DAO"/>
    <property type="match status" value="1"/>
</dbReference>
<dbReference type="AlphaFoldDB" id="A0A4P7D9L5"/>
<dbReference type="OrthoDB" id="9342835at2"/>
<evidence type="ECO:0000313" key="4">
    <source>
        <dbReference type="Proteomes" id="UP000295727"/>
    </source>
</evidence>
<dbReference type="KEGG" id="ppai:E1956_42790"/>
<keyword evidence="3" id="KW-0614">Plasmid</keyword>
<evidence type="ECO:0000259" key="2">
    <source>
        <dbReference type="Pfam" id="PF01266"/>
    </source>
</evidence>
<dbReference type="SUPFAM" id="SSF51905">
    <property type="entry name" value="FAD/NAD(P)-binding domain"/>
    <property type="match status" value="1"/>
</dbReference>
<reference evidence="3 4" key="1">
    <citation type="submission" date="2019-03" db="EMBL/GenBank/DDBJ databases">
        <title>Paraburkholderia sp. 7MH5, isolated from subtropical forest soil.</title>
        <authorList>
            <person name="Gao Z.-H."/>
            <person name="Qiu L.-H."/>
        </authorList>
    </citation>
    <scope>NUCLEOTIDE SEQUENCE [LARGE SCALE GENOMIC DNA]</scope>
    <source>
        <strain evidence="3 4">7MH5</strain>
        <plasmid evidence="3 4">unnamed1</plasmid>
    </source>
</reference>
<dbReference type="InterPro" id="IPR036188">
    <property type="entry name" value="FAD/NAD-bd_sf"/>
</dbReference>
<dbReference type="Gene3D" id="3.30.9.10">
    <property type="entry name" value="D-Amino Acid Oxidase, subunit A, domain 2"/>
    <property type="match status" value="1"/>
</dbReference>
<organism evidence="3 4">
    <name type="scientific">Paraburkholderia pallida</name>
    <dbReference type="NCBI Taxonomy" id="2547399"/>
    <lineage>
        <taxon>Bacteria</taxon>
        <taxon>Pseudomonadati</taxon>
        <taxon>Pseudomonadota</taxon>
        <taxon>Betaproteobacteria</taxon>
        <taxon>Burkholderiales</taxon>
        <taxon>Burkholderiaceae</taxon>
        <taxon>Paraburkholderia</taxon>
    </lineage>
</organism>
<evidence type="ECO:0000256" key="1">
    <source>
        <dbReference type="ARBA" id="ARBA00023002"/>
    </source>
</evidence>
<proteinExistence type="predicted"/>
<dbReference type="InterPro" id="IPR006076">
    <property type="entry name" value="FAD-dep_OxRdtase"/>
</dbReference>
<feature type="domain" description="FAD dependent oxidoreductase" evidence="2">
    <location>
        <begin position="9"/>
        <end position="87"/>
    </location>
</feature>
<gene>
    <name evidence="3" type="ORF">E1956_42790</name>
</gene>
<protein>
    <submittedName>
        <fullName evidence="3">FAD-dependent oxidoreductase</fullName>
    </submittedName>
</protein>
<dbReference type="GO" id="GO:0016491">
    <property type="term" value="F:oxidoreductase activity"/>
    <property type="evidence" value="ECO:0007669"/>
    <property type="project" value="UniProtKB-KW"/>
</dbReference>
<geneLocation type="plasmid" evidence="3 4">
    <name>unnamed1</name>
</geneLocation>
<accession>A0A4P7D9L5</accession>
<keyword evidence="1" id="KW-0560">Oxidoreductase</keyword>
<dbReference type="Gene3D" id="3.50.50.60">
    <property type="entry name" value="FAD/NAD(P)-binding domain"/>
    <property type="match status" value="1"/>
</dbReference>
<dbReference type="EMBL" id="CP038152">
    <property type="protein sequence ID" value="QBR03940.1"/>
    <property type="molecule type" value="Genomic_DNA"/>
</dbReference>
<keyword evidence="4" id="KW-1185">Reference proteome</keyword>
<evidence type="ECO:0000313" key="3">
    <source>
        <dbReference type="EMBL" id="QBR03940.1"/>
    </source>
</evidence>
<dbReference type="Proteomes" id="UP000295727">
    <property type="component" value="Plasmid unnamed1"/>
</dbReference>